<organism evidence="1 2">
    <name type="scientific">Streptomyces phaeofaciens</name>
    <dbReference type="NCBI Taxonomy" id="68254"/>
    <lineage>
        <taxon>Bacteria</taxon>
        <taxon>Bacillati</taxon>
        <taxon>Actinomycetota</taxon>
        <taxon>Actinomycetes</taxon>
        <taxon>Kitasatosporales</taxon>
        <taxon>Streptomycetaceae</taxon>
        <taxon>Streptomyces</taxon>
    </lineage>
</organism>
<sequence>MPPLPSTATGTKVPTRSGSPILIGAAPVSRSAAASAFAVSAEEWAGEFAGEFTEGCAEECGEGGRRSDTDLPK</sequence>
<proteinExistence type="predicted"/>
<reference evidence="1" key="1">
    <citation type="journal article" date="2014" name="Int. J. Syst. Evol. Microbiol.">
        <title>Complete genome sequence of Corynebacterium casei LMG S-19264T (=DSM 44701T), isolated from a smear-ripened cheese.</title>
        <authorList>
            <consortium name="US DOE Joint Genome Institute (JGI-PGF)"/>
            <person name="Walter F."/>
            <person name="Albersmeier A."/>
            <person name="Kalinowski J."/>
            <person name="Ruckert C."/>
        </authorList>
    </citation>
    <scope>NUCLEOTIDE SEQUENCE</scope>
    <source>
        <strain evidence="1">JCM 4125</strain>
    </source>
</reference>
<accession>A0A918HPR3</accession>
<gene>
    <name evidence="1" type="ORF">GCM10010226_81150</name>
</gene>
<name>A0A918HPR3_9ACTN</name>
<dbReference type="EMBL" id="BMSA01000038">
    <property type="protein sequence ID" value="GGT90853.1"/>
    <property type="molecule type" value="Genomic_DNA"/>
</dbReference>
<evidence type="ECO:0000313" key="1">
    <source>
        <dbReference type="EMBL" id="GGT90853.1"/>
    </source>
</evidence>
<reference evidence="1" key="2">
    <citation type="submission" date="2020-09" db="EMBL/GenBank/DDBJ databases">
        <authorList>
            <person name="Sun Q."/>
            <person name="Ohkuma M."/>
        </authorList>
    </citation>
    <scope>NUCLEOTIDE SEQUENCE</scope>
    <source>
        <strain evidence="1">JCM 4125</strain>
    </source>
</reference>
<dbReference type="Proteomes" id="UP000646776">
    <property type="component" value="Unassembled WGS sequence"/>
</dbReference>
<protein>
    <submittedName>
        <fullName evidence="1">Uncharacterized protein</fullName>
    </submittedName>
</protein>
<dbReference type="AlphaFoldDB" id="A0A918HPR3"/>
<comment type="caution">
    <text evidence="1">The sequence shown here is derived from an EMBL/GenBank/DDBJ whole genome shotgun (WGS) entry which is preliminary data.</text>
</comment>
<keyword evidence="2" id="KW-1185">Reference proteome</keyword>
<evidence type="ECO:0000313" key="2">
    <source>
        <dbReference type="Proteomes" id="UP000646776"/>
    </source>
</evidence>